<reference evidence="1 2" key="1">
    <citation type="submission" date="2019-07" db="EMBL/GenBank/DDBJ databases">
        <title>Deep subsurface shale carbon reservoir microbial communities from Ohio and West Virginia, USA.</title>
        <authorList>
            <person name="Wrighton K."/>
        </authorList>
    </citation>
    <scope>NUCLEOTIDE SEQUENCE [LARGE SCALE GENOMIC DNA]</scope>
    <source>
        <strain evidence="1 2">NP_8Ht</strain>
    </source>
</reference>
<dbReference type="EMBL" id="VNHQ01000010">
    <property type="protein sequence ID" value="TYP66689.1"/>
    <property type="molecule type" value="Genomic_DNA"/>
</dbReference>
<gene>
    <name evidence="1" type="ORF">A9A72_12010</name>
</gene>
<comment type="caution">
    <text evidence="1">The sequence shown here is derived from an EMBL/GenBank/DDBJ whole genome shotgun (WGS) entry which is preliminary data.</text>
</comment>
<accession>A0A5S5BI73</accession>
<dbReference type="AlphaFoldDB" id="A0A5S5BI73"/>
<evidence type="ECO:0000313" key="1">
    <source>
        <dbReference type="EMBL" id="TYP66689.1"/>
    </source>
</evidence>
<protein>
    <submittedName>
        <fullName evidence="1">Uncharacterized protein</fullName>
    </submittedName>
</protein>
<organism evidence="1 2">
    <name type="scientific">Stutzerimonas stutzeri</name>
    <name type="common">Pseudomonas stutzeri</name>
    <dbReference type="NCBI Taxonomy" id="316"/>
    <lineage>
        <taxon>Bacteria</taxon>
        <taxon>Pseudomonadati</taxon>
        <taxon>Pseudomonadota</taxon>
        <taxon>Gammaproteobacteria</taxon>
        <taxon>Pseudomonadales</taxon>
        <taxon>Pseudomonadaceae</taxon>
        <taxon>Stutzerimonas</taxon>
    </lineage>
</organism>
<proteinExistence type="predicted"/>
<name>A0A5S5BI73_STUST</name>
<sequence>MHLALTEHMHMDVMYRLTAKVVAVHDNPKAILTALLFSQTLRGKKDMASEKLVVILTEVMQGCDVFLWNDQEMRRRLGRDVIEGDNLFVFIDLLRGEGPGDDLAK</sequence>
<evidence type="ECO:0000313" key="2">
    <source>
        <dbReference type="Proteomes" id="UP000324282"/>
    </source>
</evidence>
<dbReference type="Proteomes" id="UP000324282">
    <property type="component" value="Unassembled WGS sequence"/>
</dbReference>